<reference evidence="2" key="1">
    <citation type="submission" date="2022-11" db="UniProtKB">
        <authorList>
            <consortium name="WormBaseParasite"/>
        </authorList>
    </citation>
    <scope>IDENTIFICATION</scope>
</reference>
<dbReference type="WBParaSite" id="PEQ_0001065901-mRNA-1">
    <property type="protein sequence ID" value="PEQ_0001065901-mRNA-1"/>
    <property type="gene ID" value="PEQ_0001065901"/>
</dbReference>
<keyword evidence="1" id="KW-1185">Reference proteome</keyword>
<dbReference type="Proteomes" id="UP000887564">
    <property type="component" value="Unplaced"/>
</dbReference>
<proteinExistence type="predicted"/>
<accession>A0A914S0J3</accession>
<sequence>MIARKQHIKADERDYALMIGERLRAFRDNETRNASLLTATALLVSGSRYYHNFYDTVGGFFGYFYGSFET</sequence>
<dbReference type="AlphaFoldDB" id="A0A914S0J3"/>
<organism evidence="1 2">
    <name type="scientific">Parascaris equorum</name>
    <name type="common">Equine roundworm</name>
    <dbReference type="NCBI Taxonomy" id="6256"/>
    <lineage>
        <taxon>Eukaryota</taxon>
        <taxon>Metazoa</taxon>
        <taxon>Ecdysozoa</taxon>
        <taxon>Nematoda</taxon>
        <taxon>Chromadorea</taxon>
        <taxon>Rhabditida</taxon>
        <taxon>Spirurina</taxon>
        <taxon>Ascaridomorpha</taxon>
        <taxon>Ascaridoidea</taxon>
        <taxon>Ascarididae</taxon>
        <taxon>Parascaris</taxon>
    </lineage>
</organism>
<protein>
    <submittedName>
        <fullName evidence="2">Uncharacterized protein</fullName>
    </submittedName>
</protein>
<evidence type="ECO:0000313" key="2">
    <source>
        <dbReference type="WBParaSite" id="PEQ_0001065901-mRNA-1"/>
    </source>
</evidence>
<name>A0A914S0J3_PAREQ</name>
<evidence type="ECO:0000313" key="1">
    <source>
        <dbReference type="Proteomes" id="UP000887564"/>
    </source>
</evidence>